<sequence>MKNKISWDKALGIGVEIAPVGRRGKNDGHAYYSDLALKWETWLRDVKGYPENQLVPHELNNQLRSEFFIEHIESHPEWFTEADVKFIDVQGKMTYVCSGCHRALNGNYLYTCKCN</sequence>
<evidence type="ECO:0000313" key="2">
    <source>
        <dbReference type="Proteomes" id="UP001175097"/>
    </source>
</evidence>
<keyword evidence="2" id="KW-1185">Reference proteome</keyword>
<evidence type="ECO:0000313" key="1">
    <source>
        <dbReference type="EMBL" id="MDN4607360.1"/>
    </source>
</evidence>
<dbReference type="EMBL" id="JAROCC010000005">
    <property type="protein sequence ID" value="MDN4607360.1"/>
    <property type="molecule type" value="Genomic_DNA"/>
</dbReference>
<proteinExistence type="predicted"/>
<dbReference type="RefSeq" id="WP_301242906.1">
    <property type="nucleotide sequence ID" value="NZ_JAROCC010000005.1"/>
</dbReference>
<comment type="caution">
    <text evidence="1">The sequence shown here is derived from an EMBL/GenBank/DDBJ whole genome shotgun (WGS) entry which is preliminary data.</text>
</comment>
<reference evidence="1" key="1">
    <citation type="submission" date="2023-03" db="EMBL/GenBank/DDBJ databases">
        <title>MT1 and MT2 Draft Genomes of Novel Species.</title>
        <authorList>
            <person name="Venkateswaran K."/>
        </authorList>
    </citation>
    <scope>NUCLEOTIDE SEQUENCE</scope>
    <source>
        <strain evidence="1">F6_3S_P_2</strain>
    </source>
</reference>
<protein>
    <submittedName>
        <fullName evidence="1">Uncharacterized protein</fullName>
    </submittedName>
</protein>
<gene>
    <name evidence="1" type="ORF">P5G49_07670</name>
</gene>
<name>A0ABT8JQD0_9BACL</name>
<dbReference type="Proteomes" id="UP001175097">
    <property type="component" value="Unassembled WGS sequence"/>
</dbReference>
<accession>A0ABT8JQD0</accession>
<organism evidence="1 2">
    <name type="scientific">Sporosarcina highlanderae</name>
    <dbReference type="NCBI Taxonomy" id="3035916"/>
    <lineage>
        <taxon>Bacteria</taxon>
        <taxon>Bacillati</taxon>
        <taxon>Bacillota</taxon>
        <taxon>Bacilli</taxon>
        <taxon>Bacillales</taxon>
        <taxon>Caryophanaceae</taxon>
        <taxon>Sporosarcina</taxon>
    </lineage>
</organism>